<dbReference type="PANTHER" id="PTHR21708:SF26">
    <property type="entry name" value="2-DEHYDROPANTOATE 2-REDUCTASE"/>
    <property type="match status" value="1"/>
</dbReference>
<evidence type="ECO:0000313" key="8">
    <source>
        <dbReference type="Proteomes" id="UP000523614"/>
    </source>
</evidence>
<keyword evidence="3 4" id="KW-0560">Oxidoreductase</keyword>
<dbReference type="InterPro" id="IPR013332">
    <property type="entry name" value="KPR_N"/>
</dbReference>
<dbReference type="GO" id="GO:0015940">
    <property type="term" value="P:pantothenate biosynthetic process"/>
    <property type="evidence" value="ECO:0007669"/>
    <property type="project" value="UniProtKB-UniPathway"/>
</dbReference>
<proteinExistence type="inferred from homology"/>
<feature type="domain" description="Ketopantoate reductase C-terminal" evidence="6">
    <location>
        <begin position="174"/>
        <end position="294"/>
    </location>
</feature>
<protein>
    <recommendedName>
        <fullName evidence="4">2-dehydropantoate 2-reductase</fullName>
        <ecNumber evidence="4">1.1.1.169</ecNumber>
    </recommendedName>
    <alternativeName>
        <fullName evidence="4">Ketopantoate reductase</fullName>
    </alternativeName>
</protein>
<keyword evidence="4" id="KW-0566">Pantothenate biosynthesis</keyword>
<evidence type="ECO:0000256" key="3">
    <source>
        <dbReference type="ARBA" id="ARBA00023002"/>
    </source>
</evidence>
<comment type="pathway">
    <text evidence="4">Cofactor biosynthesis; (R)-pantothenate biosynthesis; (R)-pantoate from 3-methyl-2-oxobutanoate: step 2/2.</text>
</comment>
<evidence type="ECO:0000259" key="5">
    <source>
        <dbReference type="Pfam" id="PF02558"/>
    </source>
</evidence>
<comment type="function">
    <text evidence="4">Catalyzes the NADPH-dependent reduction of ketopantoate into pantoic acid.</text>
</comment>
<dbReference type="EMBL" id="JAAYYP010000473">
    <property type="protein sequence ID" value="NLF92220.1"/>
    <property type="molecule type" value="Genomic_DNA"/>
</dbReference>
<comment type="caution">
    <text evidence="7">The sequence shown here is derived from an EMBL/GenBank/DDBJ whole genome shotgun (WGS) entry which is preliminary data.</text>
</comment>
<evidence type="ECO:0000313" key="7">
    <source>
        <dbReference type="EMBL" id="NLF92220.1"/>
    </source>
</evidence>
<dbReference type="NCBIfam" id="NF005091">
    <property type="entry name" value="PRK06522.2-2"/>
    <property type="match status" value="1"/>
</dbReference>
<dbReference type="InterPro" id="IPR036291">
    <property type="entry name" value="NAD(P)-bd_dom_sf"/>
</dbReference>
<evidence type="ECO:0000259" key="6">
    <source>
        <dbReference type="Pfam" id="PF08546"/>
    </source>
</evidence>
<comment type="catalytic activity">
    <reaction evidence="4">
        <text>(R)-pantoate + NADP(+) = 2-dehydropantoate + NADPH + H(+)</text>
        <dbReference type="Rhea" id="RHEA:16233"/>
        <dbReference type="ChEBI" id="CHEBI:11561"/>
        <dbReference type="ChEBI" id="CHEBI:15378"/>
        <dbReference type="ChEBI" id="CHEBI:15980"/>
        <dbReference type="ChEBI" id="CHEBI:57783"/>
        <dbReference type="ChEBI" id="CHEBI:58349"/>
        <dbReference type="EC" id="1.1.1.169"/>
    </reaction>
</comment>
<dbReference type="Gene3D" id="3.40.50.720">
    <property type="entry name" value="NAD(P)-binding Rossmann-like Domain"/>
    <property type="match status" value="1"/>
</dbReference>
<dbReference type="Gene3D" id="1.10.1040.10">
    <property type="entry name" value="N-(1-d-carboxylethyl)-l-norvaline Dehydrogenase, domain 2"/>
    <property type="match status" value="1"/>
</dbReference>
<dbReference type="UniPathway" id="UPA00028">
    <property type="reaction ID" value="UER00004"/>
</dbReference>
<sequence length="295" mass="30858">MEIAVIGAGAVGGWFGGNLVRAGHDVVFVARGGTLDVLRAEGLRLNGGAPITVRAVGDLSEAGTPDVVLLAVKATADTDFAALLEGLPDSAVVAVTQNSVEVPARVAEVVGRQRTLPGVVRGYFHHTGPGQIEFHGGPISHTIGTWDGRRHDVVDRFAAALREAGVDAVVRGDIFVDVWEKAMYVTTTGALGALSGRPLGELRTRLRPTLEALMREVHATGRAAGVPLSDDAVDRTLAFADRMPADATSSMQRDLAAGRPATRHELDAQVGAICRLAARNGVDVRLHDLVLGLLG</sequence>
<dbReference type="Proteomes" id="UP000523614">
    <property type="component" value="Unassembled WGS sequence"/>
</dbReference>
<gene>
    <name evidence="7" type="ORF">GX570_12895</name>
</gene>
<dbReference type="InterPro" id="IPR013328">
    <property type="entry name" value="6PGD_dom2"/>
</dbReference>
<evidence type="ECO:0000256" key="4">
    <source>
        <dbReference type="RuleBase" id="RU362068"/>
    </source>
</evidence>
<dbReference type="GO" id="GO:0005737">
    <property type="term" value="C:cytoplasm"/>
    <property type="evidence" value="ECO:0007669"/>
    <property type="project" value="TreeGrafter"/>
</dbReference>
<dbReference type="SUPFAM" id="SSF48179">
    <property type="entry name" value="6-phosphogluconate dehydrogenase C-terminal domain-like"/>
    <property type="match status" value="1"/>
</dbReference>
<feature type="domain" description="Ketopantoate reductase N-terminal" evidence="5">
    <location>
        <begin position="3"/>
        <end position="147"/>
    </location>
</feature>
<keyword evidence="2 4" id="KW-0521">NADP</keyword>
<dbReference type="PANTHER" id="PTHR21708">
    <property type="entry name" value="PROBABLE 2-DEHYDROPANTOATE 2-REDUCTASE"/>
    <property type="match status" value="1"/>
</dbReference>
<dbReference type="AlphaFoldDB" id="A0A847HER0"/>
<evidence type="ECO:0000256" key="1">
    <source>
        <dbReference type="ARBA" id="ARBA00007870"/>
    </source>
</evidence>
<accession>A0A847HER0</accession>
<dbReference type="Pfam" id="PF02558">
    <property type="entry name" value="ApbA"/>
    <property type="match status" value="1"/>
</dbReference>
<comment type="similarity">
    <text evidence="1 4">Belongs to the ketopantoate reductase family.</text>
</comment>
<evidence type="ECO:0000256" key="2">
    <source>
        <dbReference type="ARBA" id="ARBA00022857"/>
    </source>
</evidence>
<dbReference type="InterPro" id="IPR008927">
    <property type="entry name" value="6-PGluconate_DH-like_C_sf"/>
</dbReference>
<organism evidence="7 8">
    <name type="scientific">Corynebacterium marinum</name>
    <dbReference type="NCBI Taxonomy" id="349751"/>
    <lineage>
        <taxon>Bacteria</taxon>
        <taxon>Bacillati</taxon>
        <taxon>Actinomycetota</taxon>
        <taxon>Actinomycetes</taxon>
        <taxon>Mycobacteriales</taxon>
        <taxon>Corynebacteriaceae</taxon>
        <taxon>Corynebacterium</taxon>
    </lineage>
</organism>
<dbReference type="SUPFAM" id="SSF51735">
    <property type="entry name" value="NAD(P)-binding Rossmann-fold domains"/>
    <property type="match status" value="1"/>
</dbReference>
<dbReference type="NCBIfam" id="TIGR00745">
    <property type="entry name" value="apbA_panE"/>
    <property type="match status" value="1"/>
</dbReference>
<dbReference type="InterPro" id="IPR003710">
    <property type="entry name" value="ApbA"/>
</dbReference>
<dbReference type="GO" id="GO:0008677">
    <property type="term" value="F:2-dehydropantoate 2-reductase activity"/>
    <property type="evidence" value="ECO:0007669"/>
    <property type="project" value="UniProtKB-EC"/>
</dbReference>
<dbReference type="InterPro" id="IPR013752">
    <property type="entry name" value="KPA_reductase"/>
</dbReference>
<name>A0A847HER0_9CORY</name>
<dbReference type="InterPro" id="IPR051402">
    <property type="entry name" value="KPR-Related"/>
</dbReference>
<dbReference type="EC" id="1.1.1.169" evidence="4"/>
<reference evidence="7 8" key="1">
    <citation type="journal article" date="2020" name="Biotechnol. Biofuels">
        <title>New insights from the biogas microbiome by comprehensive genome-resolved metagenomics of nearly 1600 species originating from multiple anaerobic digesters.</title>
        <authorList>
            <person name="Campanaro S."/>
            <person name="Treu L."/>
            <person name="Rodriguez-R L.M."/>
            <person name="Kovalovszki A."/>
            <person name="Ziels R.M."/>
            <person name="Maus I."/>
            <person name="Zhu X."/>
            <person name="Kougias P.G."/>
            <person name="Basile A."/>
            <person name="Luo G."/>
            <person name="Schluter A."/>
            <person name="Konstantinidis K.T."/>
            <person name="Angelidaki I."/>
        </authorList>
    </citation>
    <scope>NUCLEOTIDE SEQUENCE [LARGE SCALE GENOMIC DNA]</scope>
    <source>
        <strain evidence="7">AS06rmzACSIP_235</strain>
    </source>
</reference>
<dbReference type="Pfam" id="PF08546">
    <property type="entry name" value="ApbA_C"/>
    <property type="match status" value="1"/>
</dbReference>